<sequence>MLATKTIAPVAATPEATSPEKSATYRNGMARLAAAVTIVTTDGPGGRAGFAATAVTSVSDNPPTLLVCLNKGSSAYPAVSANGFVTVNALSAEHEPVSRLFGGKTPVEERFAAATWETTPSGTPRLVDALVSFECRITEVHDGSTHDVLFCEVLDVTTREDGEALVYFDRGYRTV</sequence>
<accession>A0A4S8PW71</accession>
<organism evidence="4 5">
    <name type="scientific">Rhizobium rosettiformans W3</name>
    <dbReference type="NCBI Taxonomy" id="538378"/>
    <lineage>
        <taxon>Bacteria</taxon>
        <taxon>Pseudomonadati</taxon>
        <taxon>Pseudomonadota</taxon>
        <taxon>Alphaproteobacteria</taxon>
        <taxon>Hyphomicrobiales</taxon>
        <taxon>Rhizobiaceae</taxon>
        <taxon>Rhizobium/Agrobacterium group</taxon>
        <taxon>Rhizobium</taxon>
    </lineage>
</organism>
<protein>
    <submittedName>
        <fullName evidence="4">FMN reductase</fullName>
    </submittedName>
</protein>
<keyword evidence="1" id="KW-0560">Oxidoreductase</keyword>
<dbReference type="Proteomes" id="UP000307378">
    <property type="component" value="Unassembled WGS sequence"/>
</dbReference>
<dbReference type="EMBL" id="STGU01000005">
    <property type="protein sequence ID" value="THV35840.1"/>
    <property type="molecule type" value="Genomic_DNA"/>
</dbReference>
<gene>
    <name evidence="4" type="ORF">FAA86_10905</name>
</gene>
<dbReference type="Pfam" id="PF01613">
    <property type="entry name" value="Flavin_Reduct"/>
    <property type="match status" value="1"/>
</dbReference>
<dbReference type="SMART" id="SM00903">
    <property type="entry name" value="Flavin_Reduct"/>
    <property type="match status" value="1"/>
</dbReference>
<evidence type="ECO:0000313" key="5">
    <source>
        <dbReference type="Proteomes" id="UP000307378"/>
    </source>
</evidence>
<evidence type="ECO:0000313" key="4">
    <source>
        <dbReference type="EMBL" id="THV35840.1"/>
    </source>
</evidence>
<feature type="region of interest" description="Disordered" evidence="2">
    <location>
        <begin position="1"/>
        <end position="21"/>
    </location>
</feature>
<feature type="domain" description="Flavin reductase like" evidence="3">
    <location>
        <begin position="29"/>
        <end position="174"/>
    </location>
</feature>
<dbReference type="InterPro" id="IPR002563">
    <property type="entry name" value="Flavin_Rdtase-like_dom"/>
</dbReference>
<name>A0A4S8PW71_9HYPH</name>
<dbReference type="PANTHER" id="PTHR30466">
    <property type="entry name" value="FLAVIN REDUCTASE"/>
    <property type="match status" value="1"/>
</dbReference>
<dbReference type="SUPFAM" id="SSF50475">
    <property type="entry name" value="FMN-binding split barrel"/>
    <property type="match status" value="1"/>
</dbReference>
<dbReference type="InterPro" id="IPR012349">
    <property type="entry name" value="Split_barrel_FMN-bd"/>
</dbReference>
<dbReference type="AlphaFoldDB" id="A0A4S8PW71"/>
<reference evidence="4 5" key="1">
    <citation type="submission" date="2019-04" db="EMBL/GenBank/DDBJ databases">
        <title>genome sequence of strain W3.</title>
        <authorList>
            <person name="Gao J."/>
            <person name="Sun J."/>
        </authorList>
    </citation>
    <scope>NUCLEOTIDE SEQUENCE [LARGE SCALE GENOMIC DNA]</scope>
    <source>
        <strain evidence="4 5">W3</strain>
    </source>
</reference>
<evidence type="ECO:0000256" key="1">
    <source>
        <dbReference type="ARBA" id="ARBA00023002"/>
    </source>
</evidence>
<dbReference type="PANTHER" id="PTHR30466:SF1">
    <property type="entry name" value="FMN REDUCTASE (NADH) RUTF"/>
    <property type="match status" value="1"/>
</dbReference>
<proteinExistence type="predicted"/>
<evidence type="ECO:0000259" key="3">
    <source>
        <dbReference type="SMART" id="SM00903"/>
    </source>
</evidence>
<comment type="caution">
    <text evidence="4">The sequence shown here is derived from an EMBL/GenBank/DDBJ whole genome shotgun (WGS) entry which is preliminary data.</text>
</comment>
<dbReference type="GO" id="GO:0006208">
    <property type="term" value="P:pyrimidine nucleobase catabolic process"/>
    <property type="evidence" value="ECO:0007669"/>
    <property type="project" value="TreeGrafter"/>
</dbReference>
<dbReference type="GO" id="GO:0042602">
    <property type="term" value="F:riboflavin reductase (NADPH) activity"/>
    <property type="evidence" value="ECO:0007669"/>
    <property type="project" value="TreeGrafter"/>
</dbReference>
<dbReference type="InterPro" id="IPR050268">
    <property type="entry name" value="NADH-dep_flavin_reductase"/>
</dbReference>
<dbReference type="Gene3D" id="2.30.110.10">
    <property type="entry name" value="Electron Transport, Fmn-binding Protein, Chain A"/>
    <property type="match status" value="1"/>
</dbReference>
<dbReference type="GO" id="GO:0010181">
    <property type="term" value="F:FMN binding"/>
    <property type="evidence" value="ECO:0007669"/>
    <property type="project" value="InterPro"/>
</dbReference>
<evidence type="ECO:0000256" key="2">
    <source>
        <dbReference type="SAM" id="MobiDB-lite"/>
    </source>
</evidence>